<dbReference type="Proteomes" id="UP001056120">
    <property type="component" value="Linkage Group LG19"/>
</dbReference>
<reference evidence="1 2" key="2">
    <citation type="journal article" date="2022" name="Mol. Ecol. Resour.">
        <title>The genomes of chicory, endive, great burdock and yacon provide insights into Asteraceae paleo-polyploidization history and plant inulin production.</title>
        <authorList>
            <person name="Fan W."/>
            <person name="Wang S."/>
            <person name="Wang H."/>
            <person name="Wang A."/>
            <person name="Jiang F."/>
            <person name="Liu H."/>
            <person name="Zhao H."/>
            <person name="Xu D."/>
            <person name="Zhang Y."/>
        </authorList>
    </citation>
    <scope>NUCLEOTIDE SEQUENCE [LARGE SCALE GENOMIC DNA]</scope>
    <source>
        <strain evidence="2">cv. Yunnan</strain>
        <tissue evidence="1">Leaves</tissue>
    </source>
</reference>
<dbReference type="EMBL" id="CM042036">
    <property type="protein sequence ID" value="KAI3744478.1"/>
    <property type="molecule type" value="Genomic_DNA"/>
</dbReference>
<proteinExistence type="predicted"/>
<accession>A0ACB9DDC3</accession>
<evidence type="ECO:0000313" key="2">
    <source>
        <dbReference type="Proteomes" id="UP001056120"/>
    </source>
</evidence>
<gene>
    <name evidence="1" type="ORF">L1987_57559</name>
</gene>
<protein>
    <submittedName>
        <fullName evidence="1">Uncharacterized protein</fullName>
    </submittedName>
</protein>
<name>A0ACB9DDC3_9ASTR</name>
<keyword evidence="2" id="KW-1185">Reference proteome</keyword>
<sequence>MGRYITTKTLKNLGGRIASLLPHTSLLPLHRSLSLSPNRAPPPTTRSSPHHHLQPPPPCRTTTCNHHHLAAPPPALGVYYSTNRG</sequence>
<organism evidence="1 2">
    <name type="scientific">Smallanthus sonchifolius</name>
    <dbReference type="NCBI Taxonomy" id="185202"/>
    <lineage>
        <taxon>Eukaryota</taxon>
        <taxon>Viridiplantae</taxon>
        <taxon>Streptophyta</taxon>
        <taxon>Embryophyta</taxon>
        <taxon>Tracheophyta</taxon>
        <taxon>Spermatophyta</taxon>
        <taxon>Magnoliopsida</taxon>
        <taxon>eudicotyledons</taxon>
        <taxon>Gunneridae</taxon>
        <taxon>Pentapetalae</taxon>
        <taxon>asterids</taxon>
        <taxon>campanulids</taxon>
        <taxon>Asterales</taxon>
        <taxon>Asteraceae</taxon>
        <taxon>Asteroideae</taxon>
        <taxon>Heliantheae alliance</taxon>
        <taxon>Millerieae</taxon>
        <taxon>Smallanthus</taxon>
    </lineage>
</organism>
<comment type="caution">
    <text evidence="1">The sequence shown here is derived from an EMBL/GenBank/DDBJ whole genome shotgun (WGS) entry which is preliminary data.</text>
</comment>
<reference evidence="2" key="1">
    <citation type="journal article" date="2022" name="Mol. Ecol. Resour.">
        <title>The genomes of chicory, endive, great burdock and yacon provide insights into Asteraceae palaeo-polyploidization history and plant inulin production.</title>
        <authorList>
            <person name="Fan W."/>
            <person name="Wang S."/>
            <person name="Wang H."/>
            <person name="Wang A."/>
            <person name="Jiang F."/>
            <person name="Liu H."/>
            <person name="Zhao H."/>
            <person name="Xu D."/>
            <person name="Zhang Y."/>
        </authorList>
    </citation>
    <scope>NUCLEOTIDE SEQUENCE [LARGE SCALE GENOMIC DNA]</scope>
    <source>
        <strain evidence="2">cv. Yunnan</strain>
    </source>
</reference>
<evidence type="ECO:0000313" key="1">
    <source>
        <dbReference type="EMBL" id="KAI3744478.1"/>
    </source>
</evidence>